<evidence type="ECO:0000313" key="3">
    <source>
        <dbReference type="Proteomes" id="UP000315995"/>
    </source>
</evidence>
<feature type="chain" id="PRO_5030106438" evidence="1">
    <location>
        <begin position="20"/>
        <end position="508"/>
    </location>
</feature>
<keyword evidence="3" id="KW-1185">Reference proteome</keyword>
<protein>
    <submittedName>
        <fullName evidence="2">Carboxypeptidase regulatory-like domain-containing protein</fullName>
    </submittedName>
</protein>
<keyword evidence="2" id="KW-0121">Carboxypeptidase</keyword>
<dbReference type="AlphaFoldDB" id="A0A4Y6PU24"/>
<sequence length="508" mass="53172">MRLNIVLLLLPLLALTACGDDDPPPAALGEACDASLDKPCESGSCVDDGEGTDRCLSSSGGTCDPAADTSHCLSELTCAEVEDGSHACYAPVFIEGIVRDSTDDAPIEGAHIIGLDEQKFAVTDVAVSDAEGNYSLAVPVVRNSEGAPVDTSFTLRADAQDYQTFPSGLRTALPINTSTAQRMEGRDEDGWTISGTPTEVVLIPLPANAQGNPSIAGSVLAEDNNAGVLVVAAGADRAYSAVTDREGNYKIFNVPAGDYEVRGYAAGLQLVPEGATVASDPVEDVDLSVSDEATATLSGDVNIVNAPGGAQTSVVLVVADTFDDTFVRGEVPPGLRAPRSGAPDVEGAWTIEGVPAGEYVVLAAFENDDLVRDPDQNIAGTDFVTVTIDPAAGDTDVSLADSFKVTEALAVISPGPERPEMVSAAPTLEWADDSSEDFYTVEVYNAYGDLVWDNDGQQVDRVTGNDTVSIDYGGPTEPGMYYQFRVKSWKGDSPISATEDLRGVFYFE</sequence>
<dbReference type="InterPro" id="IPR013784">
    <property type="entry name" value="Carb-bd-like_fold"/>
</dbReference>
<dbReference type="EMBL" id="CP041186">
    <property type="protein sequence ID" value="QDG51808.1"/>
    <property type="molecule type" value="Genomic_DNA"/>
</dbReference>
<reference evidence="2 3" key="1">
    <citation type="submission" date="2019-06" db="EMBL/GenBank/DDBJ databases">
        <title>Persicimonas caeni gen. nov., sp. nov., a predatory bacterium isolated from solar saltern.</title>
        <authorList>
            <person name="Wang S."/>
        </authorList>
    </citation>
    <scope>NUCLEOTIDE SEQUENCE [LARGE SCALE GENOMIC DNA]</scope>
    <source>
        <strain evidence="2 3">YN101</strain>
    </source>
</reference>
<dbReference type="OrthoDB" id="5517837at2"/>
<name>A0A4Y6PU24_PERCE</name>
<evidence type="ECO:0000313" key="2">
    <source>
        <dbReference type="EMBL" id="QDG51808.1"/>
    </source>
</evidence>
<dbReference type="PROSITE" id="PS51257">
    <property type="entry name" value="PROKAR_LIPOPROTEIN"/>
    <property type="match status" value="1"/>
</dbReference>
<gene>
    <name evidence="2" type="ORF">FIV42_13970</name>
</gene>
<keyword evidence="1" id="KW-0732">Signal</keyword>
<accession>A0A5B8YBF8</accession>
<evidence type="ECO:0000256" key="1">
    <source>
        <dbReference type="SAM" id="SignalP"/>
    </source>
</evidence>
<dbReference type="SUPFAM" id="SSF49452">
    <property type="entry name" value="Starch-binding domain-like"/>
    <property type="match status" value="1"/>
</dbReference>
<dbReference type="RefSeq" id="WP_141198288.1">
    <property type="nucleotide sequence ID" value="NZ_CP041186.1"/>
</dbReference>
<organism evidence="2 3">
    <name type="scientific">Persicimonas caeni</name>
    <dbReference type="NCBI Taxonomy" id="2292766"/>
    <lineage>
        <taxon>Bacteria</taxon>
        <taxon>Deltaproteobacteria</taxon>
        <taxon>Bradymonadales</taxon>
        <taxon>Bradymonadaceae</taxon>
        <taxon>Persicimonas</taxon>
    </lineage>
</organism>
<dbReference type="Gene3D" id="2.60.40.1120">
    <property type="entry name" value="Carboxypeptidase-like, regulatory domain"/>
    <property type="match status" value="1"/>
</dbReference>
<dbReference type="GO" id="GO:0004180">
    <property type="term" value="F:carboxypeptidase activity"/>
    <property type="evidence" value="ECO:0007669"/>
    <property type="project" value="UniProtKB-KW"/>
</dbReference>
<feature type="signal peptide" evidence="1">
    <location>
        <begin position="1"/>
        <end position="19"/>
    </location>
</feature>
<keyword evidence="2" id="KW-0645">Protease</keyword>
<dbReference type="Proteomes" id="UP000315995">
    <property type="component" value="Chromosome"/>
</dbReference>
<dbReference type="GO" id="GO:0030246">
    <property type="term" value="F:carbohydrate binding"/>
    <property type="evidence" value="ECO:0007669"/>
    <property type="project" value="InterPro"/>
</dbReference>
<accession>A0A4Y6PU24</accession>
<keyword evidence="2" id="KW-0378">Hydrolase</keyword>
<proteinExistence type="predicted"/>